<dbReference type="Gene3D" id="3.30.300.30">
    <property type="match status" value="1"/>
</dbReference>
<evidence type="ECO:0000313" key="9">
    <source>
        <dbReference type="Proteomes" id="UP000325081"/>
    </source>
</evidence>
<dbReference type="InterPro" id="IPR020845">
    <property type="entry name" value="AMP-binding_CS"/>
</dbReference>
<evidence type="ECO:0000256" key="5">
    <source>
        <dbReference type="SAM" id="SignalP"/>
    </source>
</evidence>
<dbReference type="Gene3D" id="3.40.50.12780">
    <property type="entry name" value="N-terminal domain of ligase-like"/>
    <property type="match status" value="1"/>
</dbReference>
<dbReference type="PANTHER" id="PTHR24096:SF362">
    <property type="entry name" value="4-COUMARATE--COA LIGASE-LIKE 9"/>
    <property type="match status" value="1"/>
</dbReference>
<evidence type="ECO:0000256" key="2">
    <source>
        <dbReference type="ARBA" id="ARBA00006432"/>
    </source>
</evidence>
<proteinExistence type="inferred from homology"/>
<keyword evidence="9" id="KW-1185">Reference proteome</keyword>
<dbReference type="InterPro" id="IPR025110">
    <property type="entry name" value="AMP-bd_C"/>
</dbReference>
<dbReference type="PROSITE" id="PS00455">
    <property type="entry name" value="AMP_BINDING"/>
    <property type="match status" value="1"/>
</dbReference>
<accession>A0A5A7RH47</accession>
<gene>
    <name evidence="8" type="ORF">STAS_34160</name>
</gene>
<comment type="caution">
    <text evidence="8">The sequence shown here is derived from an EMBL/GenBank/DDBJ whole genome shotgun (WGS) entry which is preliminary data.</text>
</comment>
<evidence type="ECO:0000259" key="6">
    <source>
        <dbReference type="Pfam" id="PF00501"/>
    </source>
</evidence>
<keyword evidence="5" id="KW-0732">Signal</keyword>
<dbReference type="SUPFAM" id="SSF56801">
    <property type="entry name" value="Acetyl-CoA synthetase-like"/>
    <property type="match status" value="1"/>
</dbReference>
<reference evidence="9" key="1">
    <citation type="journal article" date="2019" name="Curr. Biol.">
        <title>Genome Sequence of Striga asiatica Provides Insight into the Evolution of Plant Parasitism.</title>
        <authorList>
            <person name="Yoshida S."/>
            <person name="Kim S."/>
            <person name="Wafula E.K."/>
            <person name="Tanskanen J."/>
            <person name="Kim Y.M."/>
            <person name="Honaas L."/>
            <person name="Yang Z."/>
            <person name="Spallek T."/>
            <person name="Conn C.E."/>
            <person name="Ichihashi Y."/>
            <person name="Cheong K."/>
            <person name="Cui S."/>
            <person name="Der J.P."/>
            <person name="Gundlach H."/>
            <person name="Jiao Y."/>
            <person name="Hori C."/>
            <person name="Ishida J.K."/>
            <person name="Kasahara H."/>
            <person name="Kiba T."/>
            <person name="Kim M.S."/>
            <person name="Koo N."/>
            <person name="Laohavisit A."/>
            <person name="Lee Y.H."/>
            <person name="Lumba S."/>
            <person name="McCourt P."/>
            <person name="Mortimer J.C."/>
            <person name="Mutuku J.M."/>
            <person name="Nomura T."/>
            <person name="Sasaki-Sekimoto Y."/>
            <person name="Seto Y."/>
            <person name="Wang Y."/>
            <person name="Wakatake T."/>
            <person name="Sakakibara H."/>
            <person name="Demura T."/>
            <person name="Yamaguchi S."/>
            <person name="Yoneyama K."/>
            <person name="Manabe R.I."/>
            <person name="Nelson D.C."/>
            <person name="Schulman A.H."/>
            <person name="Timko M.P."/>
            <person name="dePamphilis C.W."/>
            <person name="Choi D."/>
            <person name="Shirasu K."/>
        </authorList>
    </citation>
    <scope>NUCLEOTIDE SEQUENCE [LARGE SCALE GENOMIC DNA]</scope>
    <source>
        <strain evidence="9">cv. UVA1</strain>
    </source>
</reference>
<evidence type="ECO:0000259" key="7">
    <source>
        <dbReference type="Pfam" id="PF13193"/>
    </source>
</evidence>
<dbReference type="AlphaFoldDB" id="A0A5A7RH47"/>
<dbReference type="EMBL" id="BKCP01012736">
    <property type="protein sequence ID" value="GER56428.1"/>
    <property type="molecule type" value="Genomic_DNA"/>
</dbReference>
<dbReference type="Proteomes" id="UP000325081">
    <property type="component" value="Unassembled WGS sequence"/>
</dbReference>
<dbReference type="OrthoDB" id="10253869at2759"/>
<dbReference type="Pfam" id="PF00501">
    <property type="entry name" value="AMP-binding"/>
    <property type="match status" value="1"/>
</dbReference>
<dbReference type="GO" id="GO:0016405">
    <property type="term" value="F:CoA-ligase activity"/>
    <property type="evidence" value="ECO:0007669"/>
    <property type="project" value="TreeGrafter"/>
</dbReference>
<dbReference type="InterPro" id="IPR045851">
    <property type="entry name" value="AMP-bd_C_sf"/>
</dbReference>
<evidence type="ECO:0000256" key="4">
    <source>
        <dbReference type="ARBA" id="ARBA00023051"/>
    </source>
</evidence>
<sequence length="592" mass="64281">MLAHDMNSILLLTIATKMLLGALENYKSSSKNPQTKSLHQPLQTHYSLPMTPSKCDPNSGFDPQTRIFHSLRPPISLPPLTTPFSFPDYVSNLHDTHTSAASLIHAPTRRRISLSDLPRLFRTLASNLSRRFHLSKGDVAFILSPNSIHIPILHLALLSLGVVVCPSNPLSSAAEISRQMFITRPAIAFAASNCASKLPPLRLGTVLLDSPDFDSLLLPRSGPAESPVRAGVLQSDTAAILFSSGTTGRVKGVELTHRNLVASVAAVRAVRSVRPSPAVTLCAVPFFHVYGFVLCLREVALGGSMVVVDRAYLGTLLEAVEEFKVTHLATAPPTVVEMVKTEAALERFDLNLLEAVLCGGAPLANSVVEKFKGRFGHVTLMQAYGLTETTGGITRMVDSKDSRVIGSNGRLSSNCEVKIVDPLIGHGLPPLEPGELWIRGPMVMKGSYVGDKEATKTMLESDGWLRTGDICYLDKQGYLFYVDRMKELIKYKGYQVPPAELEDLLLSHPGIIDAAVIPLPDESAGQIPAAFVVRKLGCKVNESEIMNFVAQQVSPYKKIRKVFFIDSIPKNAPGKVLRKQLTELASGIASKL</sequence>
<evidence type="ECO:0000256" key="3">
    <source>
        <dbReference type="ARBA" id="ARBA00022598"/>
    </source>
</evidence>
<organism evidence="8 9">
    <name type="scientific">Striga asiatica</name>
    <name type="common">Asiatic witchweed</name>
    <name type="synonym">Buchnera asiatica</name>
    <dbReference type="NCBI Taxonomy" id="4170"/>
    <lineage>
        <taxon>Eukaryota</taxon>
        <taxon>Viridiplantae</taxon>
        <taxon>Streptophyta</taxon>
        <taxon>Embryophyta</taxon>
        <taxon>Tracheophyta</taxon>
        <taxon>Spermatophyta</taxon>
        <taxon>Magnoliopsida</taxon>
        <taxon>eudicotyledons</taxon>
        <taxon>Gunneridae</taxon>
        <taxon>Pentapetalae</taxon>
        <taxon>asterids</taxon>
        <taxon>lamiids</taxon>
        <taxon>Lamiales</taxon>
        <taxon>Orobanchaceae</taxon>
        <taxon>Buchnereae</taxon>
        <taxon>Striga</taxon>
    </lineage>
</organism>
<dbReference type="Pfam" id="PF13193">
    <property type="entry name" value="AMP-binding_C"/>
    <property type="match status" value="1"/>
</dbReference>
<comment type="similarity">
    <text evidence="2">Belongs to the ATP-dependent AMP-binding enzyme family.</text>
</comment>
<keyword evidence="3 8" id="KW-0436">Ligase</keyword>
<dbReference type="FunFam" id="3.30.300.30:FF:000007">
    <property type="entry name" value="4-coumarate--CoA ligase 2"/>
    <property type="match status" value="1"/>
</dbReference>
<dbReference type="InterPro" id="IPR000873">
    <property type="entry name" value="AMP-dep_synth/lig_dom"/>
</dbReference>
<feature type="chain" id="PRO_5022896947" evidence="5">
    <location>
        <begin position="22"/>
        <end position="592"/>
    </location>
</feature>
<evidence type="ECO:0000256" key="1">
    <source>
        <dbReference type="ARBA" id="ARBA00004930"/>
    </source>
</evidence>
<dbReference type="PANTHER" id="PTHR24096">
    <property type="entry name" value="LONG-CHAIN-FATTY-ACID--COA LIGASE"/>
    <property type="match status" value="1"/>
</dbReference>
<evidence type="ECO:0000313" key="8">
    <source>
        <dbReference type="EMBL" id="GER56428.1"/>
    </source>
</evidence>
<comment type="pathway">
    <text evidence="1">Phytoalexin biosynthesis; 3,4',5-trihydroxystilbene biosynthesis; 3,4',5-trihydroxystilbene from trans-4-coumarate: step 1/2.</text>
</comment>
<dbReference type="GO" id="GO:0009698">
    <property type="term" value="P:phenylpropanoid metabolic process"/>
    <property type="evidence" value="ECO:0007669"/>
    <property type="project" value="UniProtKB-KW"/>
</dbReference>
<feature type="signal peptide" evidence="5">
    <location>
        <begin position="1"/>
        <end position="21"/>
    </location>
</feature>
<dbReference type="CDD" id="cd05904">
    <property type="entry name" value="4CL"/>
    <property type="match status" value="1"/>
</dbReference>
<dbReference type="InterPro" id="IPR042099">
    <property type="entry name" value="ANL_N_sf"/>
</dbReference>
<feature type="domain" description="AMP-binding enzyme C-terminal" evidence="7">
    <location>
        <begin position="500"/>
        <end position="575"/>
    </location>
</feature>
<dbReference type="UniPathway" id="UPA00372">
    <property type="reaction ID" value="UER00547"/>
</dbReference>
<name>A0A5A7RH47_STRAF</name>
<protein>
    <submittedName>
        <fullName evidence="8">4-coumarate CoA ligase</fullName>
    </submittedName>
</protein>
<feature type="domain" description="AMP-dependent synthetase/ligase" evidence="6">
    <location>
        <begin position="107"/>
        <end position="447"/>
    </location>
</feature>
<keyword evidence="4" id="KW-0587">Phenylpropanoid metabolism</keyword>